<evidence type="ECO:0000256" key="6">
    <source>
        <dbReference type="ARBA" id="ARBA00023136"/>
    </source>
</evidence>
<keyword evidence="9" id="KW-1185">Reference proteome</keyword>
<dbReference type="AlphaFoldDB" id="A0A841DCX2"/>
<dbReference type="PANTHER" id="PTHR30065">
    <property type="entry name" value="FLAGELLAR BIOSYNTHETIC PROTEIN FLIR"/>
    <property type="match status" value="1"/>
</dbReference>
<feature type="transmembrane region" description="Helical" evidence="7">
    <location>
        <begin position="125"/>
        <end position="147"/>
    </location>
</feature>
<dbReference type="GO" id="GO:0005886">
    <property type="term" value="C:plasma membrane"/>
    <property type="evidence" value="ECO:0007669"/>
    <property type="project" value="UniProtKB-SubCell"/>
</dbReference>
<evidence type="ECO:0000256" key="7">
    <source>
        <dbReference type="SAM" id="Phobius"/>
    </source>
</evidence>
<keyword evidence="4 7" id="KW-0812">Transmembrane</keyword>
<reference evidence="8 9" key="1">
    <citation type="submission" date="2020-08" db="EMBL/GenBank/DDBJ databases">
        <title>Genomic Encyclopedia of Type Strains, Phase III (KMG-III): the genomes of soil and plant-associated and newly described type strains.</title>
        <authorList>
            <person name="Whitman W."/>
        </authorList>
    </citation>
    <scope>NUCLEOTIDE SEQUENCE [LARGE SCALE GENOMIC DNA]</scope>
    <source>
        <strain evidence="8 9">CECT 3303</strain>
    </source>
</reference>
<evidence type="ECO:0000256" key="3">
    <source>
        <dbReference type="ARBA" id="ARBA00022475"/>
    </source>
</evidence>
<protein>
    <submittedName>
        <fullName evidence="8">Flagellar biosynthetic protein FliR</fullName>
    </submittedName>
</protein>
<evidence type="ECO:0000256" key="1">
    <source>
        <dbReference type="ARBA" id="ARBA00004651"/>
    </source>
</evidence>
<dbReference type="RefSeq" id="WP_184948062.1">
    <property type="nucleotide sequence ID" value="NZ_BAAAWZ010000005.1"/>
</dbReference>
<keyword evidence="3" id="KW-1003">Cell membrane</keyword>
<feature type="transmembrane region" description="Helical" evidence="7">
    <location>
        <begin position="36"/>
        <end position="56"/>
    </location>
</feature>
<feature type="transmembrane region" description="Helical" evidence="7">
    <location>
        <begin position="213"/>
        <end position="237"/>
    </location>
</feature>
<dbReference type="Pfam" id="PF01311">
    <property type="entry name" value="Bac_export_1"/>
    <property type="match status" value="1"/>
</dbReference>
<evidence type="ECO:0000256" key="2">
    <source>
        <dbReference type="ARBA" id="ARBA00009772"/>
    </source>
</evidence>
<keyword evidence="5 7" id="KW-1133">Transmembrane helix</keyword>
<keyword evidence="8" id="KW-0969">Cilium</keyword>
<evidence type="ECO:0000256" key="4">
    <source>
        <dbReference type="ARBA" id="ARBA00022692"/>
    </source>
</evidence>
<evidence type="ECO:0000256" key="5">
    <source>
        <dbReference type="ARBA" id="ARBA00022989"/>
    </source>
</evidence>
<proteinExistence type="inferred from homology"/>
<keyword evidence="6 7" id="KW-0472">Membrane</keyword>
<dbReference type="Proteomes" id="UP000562352">
    <property type="component" value="Unassembled WGS sequence"/>
</dbReference>
<keyword evidence="8" id="KW-0966">Cell projection</keyword>
<dbReference type="EMBL" id="JACHJJ010000031">
    <property type="protein sequence ID" value="MBB5967339.1"/>
    <property type="molecule type" value="Genomic_DNA"/>
</dbReference>
<gene>
    <name evidence="8" type="ORF">FHS22_006641</name>
</gene>
<feature type="transmembrane region" description="Helical" evidence="7">
    <location>
        <begin position="68"/>
        <end position="92"/>
    </location>
</feature>
<organism evidence="8 9">
    <name type="scientific">Planomonospora venezuelensis</name>
    <dbReference type="NCBI Taxonomy" id="1999"/>
    <lineage>
        <taxon>Bacteria</taxon>
        <taxon>Bacillati</taxon>
        <taxon>Actinomycetota</taxon>
        <taxon>Actinomycetes</taxon>
        <taxon>Streptosporangiales</taxon>
        <taxon>Streptosporangiaceae</taxon>
        <taxon>Planomonospora</taxon>
    </lineage>
</organism>
<accession>A0A841DCX2</accession>
<dbReference type="InterPro" id="IPR002010">
    <property type="entry name" value="T3SS_IM_R"/>
</dbReference>
<comment type="subcellular location">
    <subcellularLocation>
        <location evidence="1">Cell membrane</location>
        <topology evidence="1">Multi-pass membrane protein</topology>
    </subcellularLocation>
</comment>
<dbReference type="PANTHER" id="PTHR30065:SF1">
    <property type="entry name" value="SURFACE PRESENTATION OF ANTIGENS PROTEIN SPAR"/>
    <property type="match status" value="1"/>
</dbReference>
<evidence type="ECO:0000313" key="8">
    <source>
        <dbReference type="EMBL" id="MBB5967339.1"/>
    </source>
</evidence>
<comment type="similarity">
    <text evidence="2">Belongs to the FliR/MopE/SpaR family.</text>
</comment>
<dbReference type="PRINTS" id="PR00953">
    <property type="entry name" value="TYPE3IMRPROT"/>
</dbReference>
<keyword evidence="8" id="KW-0282">Flagellum</keyword>
<dbReference type="GO" id="GO:0006605">
    <property type="term" value="P:protein targeting"/>
    <property type="evidence" value="ECO:0007669"/>
    <property type="project" value="InterPro"/>
</dbReference>
<feature type="transmembrane region" description="Helical" evidence="7">
    <location>
        <begin position="176"/>
        <end position="201"/>
    </location>
</feature>
<name>A0A841DCX2_PLAVE</name>
<evidence type="ECO:0000313" key="9">
    <source>
        <dbReference type="Proteomes" id="UP000562352"/>
    </source>
</evidence>
<feature type="transmembrane region" description="Helical" evidence="7">
    <location>
        <begin position="98"/>
        <end position="118"/>
    </location>
</feature>
<comment type="caution">
    <text evidence="8">The sequence shown here is derived from an EMBL/GenBank/DDBJ whole genome shotgun (WGS) entry which is preliminary data.</text>
</comment>
<sequence>MEGLLSAPTLAALLLASIRAAAWLLMSPPFNSKAIPGAVKSLLALAIALPMTPQLAADLPEITTASMLIAGIEQVIAGVALGFLTSLVFAAVQAAGDLLDIFGGFSLATAFDPLSMAASSVFGKFYNLLCTTLLMVSGGYQFVLLGFTQTYKALPLNGTLSLETLSNLVTGGLADLFVATLQIAGPLIAVLFVADLALGLLSKAAPALNAFSLGFPVKIFLTLGLAGIAIAVLPGVIDGLTDQAVRLMMGLAGA</sequence>